<name>A0ACD4RAU2_9BACI</name>
<proteinExistence type="predicted"/>
<dbReference type="Proteomes" id="UP001226091">
    <property type="component" value="Chromosome"/>
</dbReference>
<reference evidence="2" key="1">
    <citation type="journal article" date="2025" name="Aquaculture">
        <title>Assessment of the bioflocculant production and safety properties of Metabacillus hrfriensis sp. nov. based on phenotypic and whole-genome sequencing analysis.</title>
        <authorList>
            <person name="Zhang R."/>
            <person name="Zhao Z."/>
            <person name="Luo L."/>
            <person name="Wang S."/>
            <person name="Guo K."/>
            <person name="Xu W."/>
        </authorList>
    </citation>
    <scope>NUCLEOTIDE SEQUENCE [LARGE SCALE GENOMIC DNA]</scope>
    <source>
        <strain evidence="2">CT-WN-B3</strain>
    </source>
</reference>
<dbReference type="EMBL" id="CP126116">
    <property type="protein sequence ID" value="WHZ57581.1"/>
    <property type="molecule type" value="Genomic_DNA"/>
</dbReference>
<evidence type="ECO:0000313" key="2">
    <source>
        <dbReference type="Proteomes" id="UP001226091"/>
    </source>
</evidence>
<organism evidence="1 2">
    <name type="scientific">Metabacillus hrfriensis</name>
    <dbReference type="NCBI Taxonomy" id="3048891"/>
    <lineage>
        <taxon>Bacteria</taxon>
        <taxon>Bacillati</taxon>
        <taxon>Bacillota</taxon>
        <taxon>Bacilli</taxon>
        <taxon>Bacillales</taxon>
        <taxon>Bacillaceae</taxon>
        <taxon>Metabacillus</taxon>
    </lineage>
</organism>
<keyword evidence="2" id="KW-1185">Reference proteome</keyword>
<sequence length="251" mass="28582">MDRIFQGKNRALIGAHRGASAYCPENTMSSFNKALEQQADMLELDVQLTSDGHAVVFHDFSLERTTNGTGFVSEHTLSDLKKLDAGTWFSEEFADEQIPALEEVLAWAKGKIVLSIELKQMEHLKEPLAKRVTDLIRSYQMEDQIQLMSFNHASLAEARKHSKHILTNVICSSRLADPVRYLKELQAQVLNVPINQLSPSLIEELHQARYYVHGSMSDDIGVWKTLQEWKIDAMDTNLPDVMIRERTIHHS</sequence>
<accession>A0ACD4RAU2</accession>
<gene>
    <name evidence="1" type="ORF">QLQ22_23535</name>
</gene>
<evidence type="ECO:0000313" key="1">
    <source>
        <dbReference type="EMBL" id="WHZ57581.1"/>
    </source>
</evidence>
<protein>
    <submittedName>
        <fullName evidence="1">Glycerophosphodiester phosphodiesterase family protein</fullName>
    </submittedName>
</protein>